<proteinExistence type="predicted"/>
<evidence type="ECO:0000313" key="3">
    <source>
        <dbReference type="Proteomes" id="UP001152797"/>
    </source>
</evidence>
<dbReference type="EMBL" id="CAMXCT020001037">
    <property type="protein sequence ID" value="CAL1139393.1"/>
    <property type="molecule type" value="Genomic_DNA"/>
</dbReference>
<evidence type="ECO:0000313" key="2">
    <source>
        <dbReference type="EMBL" id="CAL4773330.1"/>
    </source>
</evidence>
<dbReference type="EMBL" id="CAMXCT030001037">
    <property type="protein sequence ID" value="CAL4773330.1"/>
    <property type="molecule type" value="Genomic_DNA"/>
</dbReference>
<sequence length="227" mass="25456">MLCDPLRTIVAAEFNFQDGIATVKEKYVNLSKQNLLFAQEVQATLKVLPGFSAQDSCDADLLECLGDVGTSEVFKTHAVEAVISAAWQQLRIFTALDILWSLVTVIALCYASHNILHGDKRMSPLFVAGVIHLKLTLEELLQIFMGALRFAKEGRPIVATLLDFDNLVDYAYLLAGWMAIIRQILFVEYGLEKPFMSLYCASAWLRALYTLRGESWMGPRLLPIFFA</sequence>
<protein>
    <submittedName>
        <fullName evidence="2">Ankyrin-3</fullName>
    </submittedName>
</protein>
<reference evidence="2 3" key="2">
    <citation type="submission" date="2024-05" db="EMBL/GenBank/DDBJ databases">
        <authorList>
            <person name="Chen Y."/>
            <person name="Shah S."/>
            <person name="Dougan E. K."/>
            <person name="Thang M."/>
            <person name="Chan C."/>
        </authorList>
    </citation>
    <scope>NUCLEOTIDE SEQUENCE [LARGE SCALE GENOMIC DNA]</scope>
</reference>
<reference evidence="1" key="1">
    <citation type="submission" date="2022-10" db="EMBL/GenBank/DDBJ databases">
        <authorList>
            <person name="Chen Y."/>
            <person name="Dougan E. K."/>
            <person name="Chan C."/>
            <person name="Rhodes N."/>
            <person name="Thang M."/>
        </authorList>
    </citation>
    <scope>NUCLEOTIDE SEQUENCE</scope>
</reference>
<name>A0A9P1C8D5_9DINO</name>
<dbReference type="AlphaFoldDB" id="A0A9P1C8D5"/>
<gene>
    <name evidence="1" type="ORF">C1SCF055_LOCUS13403</name>
</gene>
<accession>A0A9P1C8D5</accession>
<comment type="caution">
    <text evidence="1">The sequence shown here is derived from an EMBL/GenBank/DDBJ whole genome shotgun (WGS) entry which is preliminary data.</text>
</comment>
<keyword evidence="3" id="KW-1185">Reference proteome</keyword>
<dbReference type="Proteomes" id="UP001152797">
    <property type="component" value="Unassembled WGS sequence"/>
</dbReference>
<evidence type="ECO:0000313" key="1">
    <source>
        <dbReference type="EMBL" id="CAI3986018.1"/>
    </source>
</evidence>
<dbReference type="OrthoDB" id="413104at2759"/>
<dbReference type="EMBL" id="CAMXCT010001037">
    <property type="protein sequence ID" value="CAI3986018.1"/>
    <property type="molecule type" value="Genomic_DNA"/>
</dbReference>
<organism evidence="1">
    <name type="scientific">Cladocopium goreaui</name>
    <dbReference type="NCBI Taxonomy" id="2562237"/>
    <lineage>
        <taxon>Eukaryota</taxon>
        <taxon>Sar</taxon>
        <taxon>Alveolata</taxon>
        <taxon>Dinophyceae</taxon>
        <taxon>Suessiales</taxon>
        <taxon>Symbiodiniaceae</taxon>
        <taxon>Cladocopium</taxon>
    </lineage>
</organism>